<sequence>MAKEIERKFLVKNDSWRAEAKGLPYSQGYISTTQPGQTVRVRLAGDQGYLTLKGPTEGITRSEFEYVIPLADAKEMLETMCDRPLIEKTRYRLLANHLLWEIDEFSGENAGLIVAEVELETEDQAITKPDWLGKEVSGDPRYYNVNLSRHPYTTWPAKP</sequence>
<protein>
    <submittedName>
        <fullName evidence="3">Adenylate cyclase</fullName>
    </submittedName>
</protein>
<evidence type="ECO:0000259" key="2">
    <source>
        <dbReference type="PROSITE" id="PS51707"/>
    </source>
</evidence>
<proteinExistence type="predicted"/>
<evidence type="ECO:0000256" key="1">
    <source>
        <dbReference type="PIRSR" id="PIRSR016487-1"/>
    </source>
</evidence>
<dbReference type="PIRSF" id="PIRSF016487">
    <property type="entry name" value="CYTH_UCP016487"/>
    <property type="match status" value="1"/>
</dbReference>
<reference evidence="3 4" key="2">
    <citation type="submission" date="2018-06" db="EMBL/GenBank/DDBJ databases">
        <title>Metagenomic assembly of (sub)arctic Cyanobacteria and their associated microbiome from non-axenic cultures.</title>
        <authorList>
            <person name="Baurain D."/>
        </authorList>
    </citation>
    <scope>NUCLEOTIDE SEQUENCE [LARGE SCALE GENOMIC DNA]</scope>
    <source>
        <strain evidence="3">ULC129bin1</strain>
    </source>
</reference>
<dbReference type="PANTHER" id="PTHR40114:SF1">
    <property type="entry name" value="SLR0698 PROTEIN"/>
    <property type="match status" value="1"/>
</dbReference>
<evidence type="ECO:0000313" key="3">
    <source>
        <dbReference type="EMBL" id="PZO17358.1"/>
    </source>
</evidence>
<dbReference type="Proteomes" id="UP000249354">
    <property type="component" value="Unassembled WGS sequence"/>
</dbReference>
<dbReference type="PROSITE" id="PS51707">
    <property type="entry name" value="CYTH"/>
    <property type="match status" value="1"/>
</dbReference>
<dbReference type="InterPro" id="IPR033469">
    <property type="entry name" value="CYTH-like_dom_sf"/>
</dbReference>
<dbReference type="InterPro" id="IPR012042">
    <property type="entry name" value="NeuTTM/CthTTM-like"/>
</dbReference>
<dbReference type="EMBL" id="QBMC01000068">
    <property type="protein sequence ID" value="PZO17358.1"/>
    <property type="molecule type" value="Genomic_DNA"/>
</dbReference>
<gene>
    <name evidence="3" type="ORF">DCF25_11225</name>
</gene>
<organism evidence="3 4">
    <name type="scientific">Leptolyngbya foveolarum</name>
    <dbReference type="NCBI Taxonomy" id="47253"/>
    <lineage>
        <taxon>Bacteria</taxon>
        <taxon>Bacillati</taxon>
        <taxon>Cyanobacteriota</taxon>
        <taxon>Cyanophyceae</taxon>
        <taxon>Leptolyngbyales</taxon>
        <taxon>Leptolyngbyaceae</taxon>
        <taxon>Leptolyngbya group</taxon>
        <taxon>Leptolyngbya</taxon>
    </lineage>
</organism>
<dbReference type="SUPFAM" id="SSF55154">
    <property type="entry name" value="CYTH-like phosphatases"/>
    <property type="match status" value="1"/>
</dbReference>
<feature type="active site" description="Proton acceptor" evidence="1">
    <location>
        <position position="29"/>
    </location>
</feature>
<dbReference type="PANTHER" id="PTHR40114">
    <property type="entry name" value="SLR0698 PROTEIN"/>
    <property type="match status" value="1"/>
</dbReference>
<dbReference type="Gene3D" id="2.40.320.10">
    <property type="entry name" value="Hypothetical Protein Pfu-838710-001"/>
    <property type="match status" value="1"/>
</dbReference>
<accession>A0A2W4WDR9</accession>
<dbReference type="CDD" id="cd07891">
    <property type="entry name" value="CYTH-like_CthTTM-like_1"/>
    <property type="match status" value="1"/>
</dbReference>
<dbReference type="AlphaFoldDB" id="A0A2W4WDR9"/>
<dbReference type="Pfam" id="PF01928">
    <property type="entry name" value="CYTH"/>
    <property type="match status" value="1"/>
</dbReference>
<dbReference type="InterPro" id="IPR023577">
    <property type="entry name" value="CYTH_domain"/>
</dbReference>
<comment type="caution">
    <text evidence="3">The sequence shown here is derived from an EMBL/GenBank/DDBJ whole genome shotgun (WGS) entry which is preliminary data.</text>
</comment>
<name>A0A2W4WDR9_9CYAN</name>
<feature type="domain" description="CYTH" evidence="2">
    <location>
        <begin position="2"/>
        <end position="149"/>
    </location>
</feature>
<evidence type="ECO:0000313" key="4">
    <source>
        <dbReference type="Proteomes" id="UP000249354"/>
    </source>
</evidence>
<reference evidence="4" key="1">
    <citation type="submission" date="2018-04" db="EMBL/GenBank/DDBJ databases">
        <authorList>
            <person name="Cornet L."/>
        </authorList>
    </citation>
    <scope>NUCLEOTIDE SEQUENCE [LARGE SCALE GENOMIC DNA]</scope>
</reference>
<dbReference type="SMART" id="SM01118">
    <property type="entry name" value="CYTH"/>
    <property type="match status" value="1"/>
</dbReference>